<sequence>MNPPGALMCTPANESANVIAQPFHERKVVNDLCRQESALYRPSSHRHSGFKDKPVETVAPLTKTQRYHSCCQLLARGRISVLTFLTKHRL</sequence>
<evidence type="ECO:0000313" key="2">
    <source>
        <dbReference type="Proteomes" id="UP000218811"/>
    </source>
</evidence>
<dbReference type="AlphaFoldDB" id="A0A2H3J9P9"/>
<proteinExistence type="predicted"/>
<name>A0A2H3J9P9_WOLCO</name>
<gene>
    <name evidence="1" type="ORF">WOLCODRAFT_141000</name>
</gene>
<protein>
    <submittedName>
        <fullName evidence="1">Uncharacterized protein</fullName>
    </submittedName>
</protein>
<dbReference type="EMBL" id="KB467943">
    <property type="protein sequence ID" value="PCH38926.1"/>
    <property type="molecule type" value="Genomic_DNA"/>
</dbReference>
<keyword evidence="2" id="KW-1185">Reference proteome</keyword>
<dbReference type="Proteomes" id="UP000218811">
    <property type="component" value="Unassembled WGS sequence"/>
</dbReference>
<organism evidence="1 2">
    <name type="scientific">Wolfiporia cocos (strain MD-104)</name>
    <name type="common">Brown rot fungus</name>
    <dbReference type="NCBI Taxonomy" id="742152"/>
    <lineage>
        <taxon>Eukaryota</taxon>
        <taxon>Fungi</taxon>
        <taxon>Dikarya</taxon>
        <taxon>Basidiomycota</taxon>
        <taxon>Agaricomycotina</taxon>
        <taxon>Agaricomycetes</taxon>
        <taxon>Polyporales</taxon>
        <taxon>Phaeolaceae</taxon>
        <taxon>Wolfiporia</taxon>
    </lineage>
</organism>
<evidence type="ECO:0000313" key="1">
    <source>
        <dbReference type="EMBL" id="PCH38926.1"/>
    </source>
</evidence>
<accession>A0A2H3J9P9</accession>
<reference evidence="1 2" key="1">
    <citation type="journal article" date="2012" name="Science">
        <title>The Paleozoic origin of enzymatic lignin decomposition reconstructed from 31 fungal genomes.</title>
        <authorList>
            <person name="Floudas D."/>
            <person name="Binder M."/>
            <person name="Riley R."/>
            <person name="Barry K."/>
            <person name="Blanchette R.A."/>
            <person name="Henrissat B."/>
            <person name="Martinez A.T."/>
            <person name="Otillar R."/>
            <person name="Spatafora J.W."/>
            <person name="Yadav J.S."/>
            <person name="Aerts A."/>
            <person name="Benoit I."/>
            <person name="Boyd A."/>
            <person name="Carlson A."/>
            <person name="Copeland A."/>
            <person name="Coutinho P.M."/>
            <person name="de Vries R.P."/>
            <person name="Ferreira P."/>
            <person name="Findley K."/>
            <person name="Foster B."/>
            <person name="Gaskell J."/>
            <person name="Glotzer D."/>
            <person name="Gorecki P."/>
            <person name="Heitman J."/>
            <person name="Hesse C."/>
            <person name="Hori C."/>
            <person name="Igarashi K."/>
            <person name="Jurgens J.A."/>
            <person name="Kallen N."/>
            <person name="Kersten P."/>
            <person name="Kohler A."/>
            <person name="Kuees U."/>
            <person name="Kumar T.K.A."/>
            <person name="Kuo A."/>
            <person name="LaButti K."/>
            <person name="Larrondo L.F."/>
            <person name="Lindquist E."/>
            <person name="Ling A."/>
            <person name="Lombard V."/>
            <person name="Lucas S."/>
            <person name="Lundell T."/>
            <person name="Martin R."/>
            <person name="McLaughlin D.J."/>
            <person name="Morgenstern I."/>
            <person name="Morin E."/>
            <person name="Murat C."/>
            <person name="Nagy L.G."/>
            <person name="Nolan M."/>
            <person name="Ohm R.A."/>
            <person name="Patyshakuliyeva A."/>
            <person name="Rokas A."/>
            <person name="Ruiz-Duenas F.J."/>
            <person name="Sabat G."/>
            <person name="Salamov A."/>
            <person name="Samejima M."/>
            <person name="Schmutz J."/>
            <person name="Slot J.C."/>
            <person name="St John F."/>
            <person name="Stenlid J."/>
            <person name="Sun H."/>
            <person name="Sun S."/>
            <person name="Syed K."/>
            <person name="Tsang A."/>
            <person name="Wiebenga A."/>
            <person name="Young D."/>
            <person name="Pisabarro A."/>
            <person name="Eastwood D.C."/>
            <person name="Martin F."/>
            <person name="Cullen D."/>
            <person name="Grigoriev I.V."/>
            <person name="Hibbett D.S."/>
        </authorList>
    </citation>
    <scope>NUCLEOTIDE SEQUENCE [LARGE SCALE GENOMIC DNA]</scope>
    <source>
        <strain evidence="1 2">MD-104</strain>
    </source>
</reference>